<proteinExistence type="predicted"/>
<dbReference type="Pfam" id="PF09981">
    <property type="entry name" value="DUF2218"/>
    <property type="match status" value="1"/>
</dbReference>
<dbReference type="RefSeq" id="WP_058243584.1">
    <property type="nucleotide sequence ID" value="NZ_CYSB01000041.1"/>
</dbReference>
<dbReference type="OrthoDB" id="9806511at2"/>
<sequence>MLSLHGHFATANGPKYLQQLCKHFGHKIEVEFTETEGTCHFVFGAAKMTADEAGLDVRFELEDPEAADSAKGVIDSHLERFAFREDFKNMEWTS</sequence>
<protein>
    <recommendedName>
        <fullName evidence="5">2,4-dihydroxyhept-2-ene-1,7-dioic acid aldolase</fullName>
    </recommendedName>
</protein>
<evidence type="ECO:0000313" key="1">
    <source>
        <dbReference type="EMBL" id="CUH69985.1"/>
    </source>
</evidence>
<gene>
    <name evidence="1" type="ORF">TL5118_03957</name>
    <name evidence="2" type="ORF">TL5120_02184</name>
</gene>
<dbReference type="Gene3D" id="3.30.310.50">
    <property type="entry name" value="Alpha-D-phosphohexomutase, C-terminal domain"/>
    <property type="match status" value="1"/>
</dbReference>
<dbReference type="InterPro" id="IPR014543">
    <property type="entry name" value="UCP028291"/>
</dbReference>
<keyword evidence="3" id="KW-1185">Reference proteome</keyword>
<dbReference type="EMBL" id="CYSB01000041">
    <property type="protein sequence ID" value="CUH69985.1"/>
    <property type="molecule type" value="Genomic_DNA"/>
</dbReference>
<evidence type="ECO:0008006" key="5">
    <source>
        <dbReference type="Google" id="ProtNLM"/>
    </source>
</evidence>
<organism evidence="2 4">
    <name type="scientific">Thalassovita autumnalis</name>
    <dbReference type="NCBI Taxonomy" id="2072972"/>
    <lineage>
        <taxon>Bacteria</taxon>
        <taxon>Pseudomonadati</taxon>
        <taxon>Pseudomonadota</taxon>
        <taxon>Alphaproteobacteria</taxon>
        <taxon>Rhodobacterales</taxon>
        <taxon>Roseobacteraceae</taxon>
        <taxon>Thalassovita</taxon>
    </lineage>
</organism>
<dbReference type="AlphaFoldDB" id="A0A0P1GAZ8"/>
<dbReference type="Proteomes" id="UP000051887">
    <property type="component" value="Unassembled WGS sequence"/>
</dbReference>
<dbReference type="PIRSF" id="PIRSF028291">
    <property type="entry name" value="UCP028291"/>
    <property type="match status" value="1"/>
</dbReference>
<reference evidence="1 3" key="2">
    <citation type="submission" date="2015-09" db="EMBL/GenBank/DDBJ databases">
        <authorList>
            <person name="Rodrigo-Torres L."/>
            <person name="Arahal D.R."/>
        </authorList>
    </citation>
    <scope>NUCLEOTIDE SEQUENCE [LARGE SCALE GENOMIC DNA]</scope>
    <source>
        <strain evidence="1 3">CECT 5118</strain>
    </source>
</reference>
<evidence type="ECO:0000313" key="4">
    <source>
        <dbReference type="Proteomes" id="UP000051887"/>
    </source>
</evidence>
<evidence type="ECO:0000313" key="2">
    <source>
        <dbReference type="EMBL" id="CUH72385.1"/>
    </source>
</evidence>
<reference evidence="2 4" key="1">
    <citation type="submission" date="2015-09" db="EMBL/GenBank/DDBJ databases">
        <authorList>
            <consortium name="Swine Surveillance"/>
        </authorList>
    </citation>
    <scope>NUCLEOTIDE SEQUENCE [LARGE SCALE GENOMIC DNA]</scope>
    <source>
        <strain evidence="2 4">5120</strain>
    </source>
</reference>
<dbReference type="Proteomes" id="UP000051086">
    <property type="component" value="Unassembled WGS sequence"/>
</dbReference>
<dbReference type="EMBL" id="CYSC01000031">
    <property type="protein sequence ID" value="CUH72385.1"/>
    <property type="molecule type" value="Genomic_DNA"/>
</dbReference>
<accession>A0A0P1GAZ8</accession>
<name>A0A0P1GAZ8_9RHOB</name>
<evidence type="ECO:0000313" key="3">
    <source>
        <dbReference type="Proteomes" id="UP000051086"/>
    </source>
</evidence>